<proteinExistence type="predicted"/>
<accession>A0ABT0P707</accession>
<name>A0ABT0P707_9HYPH</name>
<dbReference type="Proteomes" id="UP001523003">
    <property type="component" value="Unassembled WGS sequence"/>
</dbReference>
<dbReference type="EMBL" id="JAMCOF010000001">
    <property type="protein sequence ID" value="MCL6229248.1"/>
    <property type="molecule type" value="Genomic_DNA"/>
</dbReference>
<evidence type="ECO:0008006" key="3">
    <source>
        <dbReference type="Google" id="ProtNLM"/>
    </source>
</evidence>
<evidence type="ECO:0000313" key="2">
    <source>
        <dbReference type="Proteomes" id="UP001523003"/>
    </source>
</evidence>
<reference evidence="1 2" key="1">
    <citation type="submission" date="2022-05" db="EMBL/GenBank/DDBJ databases">
        <title>Description of the Bartonella bilalgolemii sp. nov. Isolated from Apodemus uralensis (Pallas 1811).</title>
        <authorList>
            <person name="Zgheib R."/>
            <person name="Celebi B."/>
        </authorList>
    </citation>
    <scope>NUCLEOTIDE SEQUENCE [LARGE SCALE GENOMIC DNA]</scope>
    <source>
        <strain evidence="1 2">G70</strain>
    </source>
</reference>
<organism evidence="1 2">
    <name type="scientific">Bartonella bilalgolemii</name>
    <dbReference type="NCBI Taxonomy" id="2942911"/>
    <lineage>
        <taxon>Bacteria</taxon>
        <taxon>Pseudomonadati</taxon>
        <taxon>Pseudomonadota</taxon>
        <taxon>Alphaproteobacteria</taxon>
        <taxon>Hyphomicrobiales</taxon>
        <taxon>Bartonellaceae</taxon>
        <taxon>Bartonella</taxon>
    </lineage>
</organism>
<evidence type="ECO:0000313" key="1">
    <source>
        <dbReference type="EMBL" id="MCL6229248.1"/>
    </source>
</evidence>
<comment type="caution">
    <text evidence="1">The sequence shown here is derived from an EMBL/GenBank/DDBJ whole genome shotgun (WGS) entry which is preliminary data.</text>
</comment>
<keyword evidence="2" id="KW-1185">Reference proteome</keyword>
<dbReference type="RefSeq" id="WP_249674722.1">
    <property type="nucleotide sequence ID" value="NZ_JAMCOF010000001.1"/>
</dbReference>
<sequence>MPIPGSSLTKSSAKSYSFVSKFSDYAKTFGQMMALIQDEIDDTTGEYSVQIQDSILTALRLCEQEPFFFNKMGEMRFKTQSGKTWYGYEDTAFLETEMVIESLVLEQKEARPIPLLYKSVKKAQKEYKNHSVQGTPVFYTFLDQQIGLFPTPETVETVRLFWRSAHFSDILTLQDENPWFVYAFDLIKARAKYELYKNILKDTEYAAIAFNDFQEQLQLLRYETSRREGCSNILSTGF</sequence>
<protein>
    <recommendedName>
        <fullName evidence="3">Phage related protein</fullName>
    </recommendedName>
</protein>
<gene>
    <name evidence="1" type="ORF">M4Z11_01240</name>
</gene>